<dbReference type="PANTHER" id="PTHR11603:SF147">
    <property type="entry name" value="MEMBRANE PROTEIN"/>
    <property type="match status" value="1"/>
</dbReference>
<dbReference type="Proteomes" id="UP000190409">
    <property type="component" value="Unassembled WGS sequence"/>
</dbReference>
<evidence type="ECO:0000259" key="6">
    <source>
        <dbReference type="PROSITE" id="PS50926"/>
    </source>
</evidence>
<evidence type="ECO:0000256" key="3">
    <source>
        <dbReference type="ARBA" id="ARBA00022801"/>
    </source>
</evidence>
<organism evidence="7 9">
    <name type="scientific">Dolosigranulum pigrum</name>
    <dbReference type="NCBI Taxonomy" id="29394"/>
    <lineage>
        <taxon>Bacteria</taxon>
        <taxon>Bacillati</taxon>
        <taxon>Bacillota</taxon>
        <taxon>Bacilli</taxon>
        <taxon>Lactobacillales</taxon>
        <taxon>Carnobacteriaceae</taxon>
        <taxon>Dolosigranulum</taxon>
    </lineage>
</organism>
<dbReference type="AlphaFoldDB" id="A0A1S8KQB0"/>
<dbReference type="RefSeq" id="WP_077863089.1">
    <property type="nucleotide sequence ID" value="NZ_CP040419.1"/>
</dbReference>
<feature type="transmembrane region" description="Helical" evidence="5">
    <location>
        <begin position="77"/>
        <end position="97"/>
    </location>
</feature>
<evidence type="ECO:0000313" key="9">
    <source>
        <dbReference type="Proteomes" id="UP000190409"/>
    </source>
</evidence>
<dbReference type="PROSITE" id="PS50926">
    <property type="entry name" value="TRAM"/>
    <property type="match status" value="1"/>
</dbReference>
<evidence type="ECO:0000256" key="5">
    <source>
        <dbReference type="SAM" id="Phobius"/>
    </source>
</evidence>
<reference evidence="8 10" key="2">
    <citation type="submission" date="2019-07" db="EMBL/GenBank/DDBJ databases">
        <title>Genome assembly of a nasal isolate of Dolosigranulum pigrum from a chronic sinusitis patient.</title>
        <authorList>
            <person name="Baig S."/>
            <person name="Overballe-Petersen S."/>
            <person name="Kaspar U."/>
            <person name="Rendboe A."/>
            <person name="de Man T."/>
            <person name="Liu C."/>
            <person name="Price L.B."/>
            <person name="Stegger M."/>
            <person name="Becker K."/>
            <person name="Skytt Andersen P."/>
        </authorList>
    </citation>
    <scope>NUCLEOTIDE SEQUENCE [LARGE SCALE GENOMIC DNA]</scope>
    <source>
        <strain evidence="8 10">83VPs-KB5</strain>
    </source>
</reference>
<dbReference type="KEGG" id="dpm:FNV33_00670"/>
<keyword evidence="5" id="KW-1133">Transmembrane helix</keyword>
<protein>
    <submittedName>
        <fullName evidence="8">PIN/TRAM domain-containing protein</fullName>
    </submittedName>
</protein>
<evidence type="ECO:0000313" key="7">
    <source>
        <dbReference type="EMBL" id="OOL81675.1"/>
    </source>
</evidence>
<dbReference type="SUPFAM" id="SSF88723">
    <property type="entry name" value="PIN domain-like"/>
    <property type="match status" value="1"/>
</dbReference>
<dbReference type="InterPro" id="IPR002792">
    <property type="entry name" value="TRAM_dom"/>
</dbReference>
<evidence type="ECO:0000256" key="4">
    <source>
        <dbReference type="ARBA" id="ARBA00022842"/>
    </source>
</evidence>
<dbReference type="CDD" id="cd09877">
    <property type="entry name" value="PIN_YacL-like"/>
    <property type="match status" value="1"/>
</dbReference>
<feature type="transmembrane region" description="Helical" evidence="5">
    <location>
        <begin position="38"/>
        <end position="56"/>
    </location>
</feature>
<feature type="domain" description="TRAM" evidence="6">
    <location>
        <begin position="289"/>
        <end position="355"/>
    </location>
</feature>
<sequence>MSKIIIMIWVFVLGSIGYNTLPDIMQFVTLPFKIPITFDWIGAILGGVIGYLAGLFTHKPIERSLNKVTHIFSKLQLSYLLFGSIGLVFGLIISWLISFSLQSFNIPIISNYLPFVIAALLGYLGFYVGSSRHRELTAIFRSQQEHTNIVDKEVAEGFYKYKILDTSTIIDGRILDVVRTGFMEGTLVVSKHVLRELQHIADSADSLKRTRGRRGLDILNELQSDEAIQVEMNDQDLHETEEVDLKLLHLAKELHGVVITNDFNLNKVAQFQNVKVLNVNELASVMQPAVIPGEQMKVNIVKKGTEHDQGVAYLDDGTMVVVEGGQRHIGSSQHVVVTSSLQTNSGRMIFAKLVTNQKSLDHKGYHD</sequence>
<keyword evidence="3" id="KW-0378">Hydrolase</keyword>
<evidence type="ECO:0000313" key="10">
    <source>
        <dbReference type="Proteomes" id="UP000315953"/>
    </source>
</evidence>
<keyword evidence="5" id="KW-0812">Transmembrane</keyword>
<evidence type="ECO:0000313" key="8">
    <source>
        <dbReference type="EMBL" id="QDO90639.1"/>
    </source>
</evidence>
<evidence type="ECO:0000256" key="1">
    <source>
        <dbReference type="ARBA" id="ARBA00001946"/>
    </source>
</evidence>
<dbReference type="SMART" id="SM00670">
    <property type="entry name" value="PINc"/>
    <property type="match status" value="1"/>
</dbReference>
<keyword evidence="4" id="KW-0460">Magnesium</keyword>
<dbReference type="PANTHER" id="PTHR11603">
    <property type="entry name" value="AAA FAMILY ATPASE"/>
    <property type="match status" value="1"/>
</dbReference>
<gene>
    <name evidence="7" type="ORF">BWX42_08210</name>
    <name evidence="8" type="ORF">FNV33_00670</name>
</gene>
<dbReference type="EMBL" id="MUYF01000003">
    <property type="protein sequence ID" value="OOL81675.1"/>
    <property type="molecule type" value="Genomic_DNA"/>
</dbReference>
<dbReference type="Proteomes" id="UP000315953">
    <property type="component" value="Chromosome"/>
</dbReference>
<dbReference type="InterPro" id="IPR002716">
    <property type="entry name" value="PIN_dom"/>
</dbReference>
<accession>A0A1S8KQB0</accession>
<dbReference type="GO" id="GO:0016787">
    <property type="term" value="F:hydrolase activity"/>
    <property type="evidence" value="ECO:0007669"/>
    <property type="project" value="UniProtKB-KW"/>
</dbReference>
<dbReference type="EMBL" id="CP041626">
    <property type="protein sequence ID" value="QDO90639.1"/>
    <property type="molecule type" value="Genomic_DNA"/>
</dbReference>
<dbReference type="GO" id="GO:0004518">
    <property type="term" value="F:nuclease activity"/>
    <property type="evidence" value="ECO:0007669"/>
    <property type="project" value="UniProtKB-KW"/>
</dbReference>
<reference evidence="7 9" key="1">
    <citation type="submission" date="2017-01" db="EMBL/GenBank/DDBJ databases">
        <title>Complete Genome Sequence of Dolosigranulum pigrum isolated from a Patient with interstitial lung disease.</title>
        <authorList>
            <person name="Mukhopadhyay R."/>
            <person name="Joaquin J."/>
            <person name="Hogue R."/>
            <person name="Fitzgerald S."/>
            <person name="Jospin G."/>
            <person name="Eisen J.A."/>
            <person name="Chaturvedi V."/>
        </authorList>
    </citation>
    <scope>NUCLEOTIDE SEQUENCE [LARGE SCALE GENOMIC DNA]</scope>
    <source>
        <strain evidence="7 9">15S00348</strain>
    </source>
</reference>
<comment type="cofactor">
    <cofactor evidence="1">
        <name>Mg(2+)</name>
        <dbReference type="ChEBI" id="CHEBI:18420"/>
    </cofactor>
</comment>
<evidence type="ECO:0000256" key="2">
    <source>
        <dbReference type="ARBA" id="ARBA00022722"/>
    </source>
</evidence>
<proteinExistence type="predicted"/>
<dbReference type="Pfam" id="PF01850">
    <property type="entry name" value="PIN"/>
    <property type="match status" value="1"/>
</dbReference>
<keyword evidence="2" id="KW-0540">Nuclease</keyword>
<feature type="transmembrane region" description="Helical" evidence="5">
    <location>
        <begin position="109"/>
        <end position="128"/>
    </location>
</feature>
<dbReference type="Gene3D" id="3.40.50.1010">
    <property type="entry name" value="5'-nuclease"/>
    <property type="match status" value="1"/>
</dbReference>
<dbReference type="InterPro" id="IPR052041">
    <property type="entry name" value="Nucleic_acid_metab_PIN/TRAM"/>
</dbReference>
<name>A0A1S8KQB0_9LACT</name>
<dbReference type="InterPro" id="IPR029060">
    <property type="entry name" value="PIN-like_dom_sf"/>
</dbReference>
<keyword evidence="5" id="KW-0472">Membrane</keyword>